<keyword evidence="3" id="KW-0812">Transmembrane</keyword>
<protein>
    <submittedName>
        <fullName evidence="5">Prepilin peptidase</fullName>
    </submittedName>
</protein>
<feature type="transmembrane region" description="Helical" evidence="3">
    <location>
        <begin position="54"/>
        <end position="75"/>
    </location>
</feature>
<dbReference type="Gene3D" id="1.20.120.1220">
    <property type="match status" value="1"/>
</dbReference>
<evidence type="ECO:0000313" key="6">
    <source>
        <dbReference type="Proteomes" id="UP001156318"/>
    </source>
</evidence>
<dbReference type="InterPro" id="IPR000045">
    <property type="entry name" value="Prepilin_IV_endopep_pep"/>
</dbReference>
<evidence type="ECO:0000256" key="3">
    <source>
        <dbReference type="SAM" id="Phobius"/>
    </source>
</evidence>
<keyword evidence="6" id="KW-1185">Reference proteome</keyword>
<dbReference type="InterPro" id="IPR014032">
    <property type="entry name" value="Peptidase_A24A_bac"/>
</dbReference>
<dbReference type="EMBL" id="CP074352">
    <property type="protein sequence ID" value="UYU32255.1"/>
    <property type="molecule type" value="Genomic_DNA"/>
</dbReference>
<feature type="transmembrane region" description="Helical" evidence="3">
    <location>
        <begin position="26"/>
        <end position="47"/>
    </location>
</feature>
<reference evidence="5 6" key="1">
    <citation type="submission" date="2021-05" db="EMBL/GenBank/DDBJ databases">
        <title>Isolation, identification, and the growth promoting effects of Pantoea dispersa strain YSD J2 from the aboveground leaves of Cyperus esculentus L.Var. Sativus.</title>
        <authorList>
            <person name="Wang S."/>
            <person name="Tang X.M."/>
            <person name="Huang Y.N."/>
        </authorList>
    </citation>
    <scope>NUCLEOTIDE SEQUENCE [LARGE SCALE GENOMIC DNA]</scope>
    <source>
        <strain evidence="6">YSD YN2</strain>
    </source>
</reference>
<proteinExistence type="inferred from homology"/>
<organism evidence="5 6">
    <name type="scientific">Siccibacter colletis</name>
    <dbReference type="NCBI Taxonomy" id="1505757"/>
    <lineage>
        <taxon>Bacteria</taxon>
        <taxon>Pseudomonadati</taxon>
        <taxon>Pseudomonadota</taxon>
        <taxon>Gammaproteobacteria</taxon>
        <taxon>Enterobacterales</taxon>
        <taxon>Enterobacteriaceae</taxon>
        <taxon>Siccibacter</taxon>
    </lineage>
</organism>
<evidence type="ECO:0000259" key="4">
    <source>
        <dbReference type="Pfam" id="PF01478"/>
    </source>
</evidence>
<feature type="transmembrane region" description="Helical" evidence="3">
    <location>
        <begin position="95"/>
        <end position="120"/>
    </location>
</feature>
<dbReference type="PANTHER" id="PTHR30487">
    <property type="entry name" value="TYPE 4 PREPILIN-LIKE PROTEINS LEADER PEPTIDE-PROCESSING ENZYME"/>
    <property type="match status" value="1"/>
</dbReference>
<dbReference type="RefSeq" id="WP_072002052.1">
    <property type="nucleotide sequence ID" value="NZ_CP074352.1"/>
</dbReference>
<dbReference type="Pfam" id="PF01478">
    <property type="entry name" value="Peptidase_A24"/>
    <property type="match status" value="1"/>
</dbReference>
<keyword evidence="3" id="KW-0472">Membrane</keyword>
<evidence type="ECO:0000256" key="2">
    <source>
        <dbReference type="RuleBase" id="RU003793"/>
    </source>
</evidence>
<feature type="transmembrane region" description="Helical" evidence="3">
    <location>
        <begin position="132"/>
        <end position="153"/>
    </location>
</feature>
<accession>A0ABY6JEK2</accession>
<keyword evidence="3" id="KW-1133">Transmembrane helix</keyword>
<dbReference type="Proteomes" id="UP001156318">
    <property type="component" value="Chromosome"/>
</dbReference>
<comment type="similarity">
    <text evidence="1 2">Belongs to the peptidase A24 family.</text>
</comment>
<gene>
    <name evidence="5" type="ORF">KFZ77_01655</name>
</gene>
<feature type="domain" description="Prepilin type IV endopeptidase peptidase" evidence="4">
    <location>
        <begin position="9"/>
        <end position="115"/>
    </location>
</feature>
<evidence type="ECO:0000313" key="5">
    <source>
        <dbReference type="EMBL" id="UYU32255.1"/>
    </source>
</evidence>
<evidence type="ECO:0000256" key="1">
    <source>
        <dbReference type="ARBA" id="ARBA00005801"/>
    </source>
</evidence>
<sequence>MLTYFFAFIYLCLILRLSWIDWRTGLLPNSLTCPFLWCGMLFQLLCAPEFLNSAVWGAIGGYLFLYLVYWCYRALCKHEGLGYGDVKLFAALGAWHGWQALTGLLLIASAGGLVASLLYGPLTRRGFTIKNPLPFGPFLAAAGLISVGVSYYPPIRTLLMPLL</sequence>
<dbReference type="PANTHER" id="PTHR30487:SF0">
    <property type="entry name" value="PREPILIN LEADER PEPTIDASE_N-METHYLTRANSFERASE-RELATED"/>
    <property type="match status" value="1"/>
</dbReference>
<dbReference type="PRINTS" id="PR00864">
    <property type="entry name" value="PREPILNPTASE"/>
</dbReference>
<dbReference type="InterPro" id="IPR050882">
    <property type="entry name" value="Prepilin_peptidase/N-MTase"/>
</dbReference>
<name>A0ABY6JEK2_9ENTR</name>